<evidence type="ECO:0000256" key="3">
    <source>
        <dbReference type="SAM" id="MobiDB-lite"/>
    </source>
</evidence>
<dbReference type="AlphaFoldDB" id="A0A0R1NIH9"/>
<dbReference type="PATRIC" id="fig|1423766.4.peg.1780"/>
<comment type="similarity">
    <text evidence="1">Belongs to the RelB/DinJ antitoxin family.</text>
</comment>
<dbReference type="GO" id="GO:0006351">
    <property type="term" value="P:DNA-templated transcription"/>
    <property type="evidence" value="ECO:0007669"/>
    <property type="project" value="TreeGrafter"/>
</dbReference>
<name>A0A0R1NIH9_9LACO</name>
<dbReference type="Gene3D" id="1.10.1220.10">
    <property type="entry name" value="Met repressor-like"/>
    <property type="match status" value="1"/>
</dbReference>
<accession>A0A0R1NIH9</accession>
<sequence length="106" mass="11650">MYDIAPQYDKMLAEMITMTKDTTLTIRLNKEIKSQAAKVAAGMGIDLATAINMFLVQIIKTDRLPFVPTGESELDQSLNDENAGRVSKPFNNASSLLDGALRDKSK</sequence>
<evidence type="ECO:0000313" key="5">
    <source>
        <dbReference type="Proteomes" id="UP000051439"/>
    </source>
</evidence>
<dbReference type="GO" id="GO:0006355">
    <property type="term" value="P:regulation of DNA-templated transcription"/>
    <property type="evidence" value="ECO:0007669"/>
    <property type="project" value="InterPro"/>
</dbReference>
<dbReference type="InterPro" id="IPR013321">
    <property type="entry name" value="Arc_rbn_hlx_hlx"/>
</dbReference>
<keyword evidence="5" id="KW-1185">Reference proteome</keyword>
<dbReference type="NCBIfam" id="TIGR02384">
    <property type="entry name" value="RelB_DinJ"/>
    <property type="match status" value="1"/>
</dbReference>
<evidence type="ECO:0000256" key="2">
    <source>
        <dbReference type="ARBA" id="ARBA00022649"/>
    </source>
</evidence>
<evidence type="ECO:0000313" key="4">
    <source>
        <dbReference type="EMBL" id="KRL20311.1"/>
    </source>
</evidence>
<protein>
    <submittedName>
        <fullName evidence="4">Addiction module antitoxin, RelB DinJ family</fullName>
    </submittedName>
</protein>
<keyword evidence="2" id="KW-1277">Toxin-antitoxin system</keyword>
<reference evidence="4 5" key="1">
    <citation type="journal article" date="2015" name="Genome Announc.">
        <title>Expanding the biotechnology potential of lactobacilli through comparative genomics of 213 strains and associated genera.</title>
        <authorList>
            <person name="Sun Z."/>
            <person name="Harris H.M."/>
            <person name="McCann A."/>
            <person name="Guo C."/>
            <person name="Argimon S."/>
            <person name="Zhang W."/>
            <person name="Yang X."/>
            <person name="Jeffery I.B."/>
            <person name="Cooney J.C."/>
            <person name="Kagawa T.F."/>
            <person name="Liu W."/>
            <person name="Song Y."/>
            <person name="Salvetti E."/>
            <person name="Wrobel A."/>
            <person name="Rasinkangas P."/>
            <person name="Parkhill J."/>
            <person name="Rea M.C."/>
            <person name="O'Sullivan O."/>
            <person name="Ritari J."/>
            <person name="Douillard F.P."/>
            <person name="Paul Ross R."/>
            <person name="Yang R."/>
            <person name="Briner A.E."/>
            <person name="Felis G.E."/>
            <person name="de Vos W.M."/>
            <person name="Barrangou R."/>
            <person name="Klaenhammer T.R."/>
            <person name="Caufield P.W."/>
            <person name="Cui Y."/>
            <person name="Zhang H."/>
            <person name="O'Toole P.W."/>
        </authorList>
    </citation>
    <scope>NUCLEOTIDE SEQUENCE [LARGE SCALE GENOMIC DNA]</scope>
    <source>
        <strain evidence="4 5">DSM 19906</strain>
    </source>
</reference>
<feature type="region of interest" description="Disordered" evidence="3">
    <location>
        <begin position="70"/>
        <end position="91"/>
    </location>
</feature>
<gene>
    <name evidence="4" type="ORF">FC98_GL001720</name>
</gene>
<dbReference type="PANTHER" id="PTHR38781">
    <property type="entry name" value="ANTITOXIN DINJ-RELATED"/>
    <property type="match status" value="1"/>
</dbReference>
<evidence type="ECO:0000256" key="1">
    <source>
        <dbReference type="ARBA" id="ARBA00010562"/>
    </source>
</evidence>
<organism evidence="4 5">
    <name type="scientific">Lentilactobacillus kisonensis DSM 19906 = JCM 15041</name>
    <dbReference type="NCBI Taxonomy" id="1423766"/>
    <lineage>
        <taxon>Bacteria</taxon>
        <taxon>Bacillati</taxon>
        <taxon>Bacillota</taxon>
        <taxon>Bacilli</taxon>
        <taxon>Lactobacillales</taxon>
        <taxon>Lactobacillaceae</taxon>
        <taxon>Lentilactobacillus</taxon>
    </lineage>
</organism>
<comment type="caution">
    <text evidence="4">The sequence shown here is derived from an EMBL/GenBank/DDBJ whole genome shotgun (WGS) entry which is preliminary data.</text>
</comment>
<dbReference type="PANTHER" id="PTHR38781:SF1">
    <property type="entry name" value="ANTITOXIN DINJ-RELATED"/>
    <property type="match status" value="1"/>
</dbReference>
<dbReference type="EMBL" id="AZEB01000030">
    <property type="protein sequence ID" value="KRL20311.1"/>
    <property type="molecule type" value="Genomic_DNA"/>
</dbReference>
<dbReference type="Pfam" id="PF04221">
    <property type="entry name" value="RelB"/>
    <property type="match status" value="1"/>
</dbReference>
<dbReference type="Proteomes" id="UP000051439">
    <property type="component" value="Unassembled WGS sequence"/>
</dbReference>
<dbReference type="InterPro" id="IPR007337">
    <property type="entry name" value="RelB/DinJ"/>
</dbReference>
<proteinExistence type="inferred from homology"/>